<keyword evidence="2" id="KW-1185">Reference proteome</keyword>
<dbReference type="Proteomes" id="UP000823388">
    <property type="component" value="Chromosome 7N"/>
</dbReference>
<evidence type="ECO:0000313" key="1">
    <source>
        <dbReference type="EMBL" id="KAG2569702.1"/>
    </source>
</evidence>
<dbReference type="EMBL" id="CM029050">
    <property type="protein sequence ID" value="KAG2569702.1"/>
    <property type="molecule type" value="Genomic_DNA"/>
</dbReference>
<protein>
    <submittedName>
        <fullName evidence="1">Uncharacterized protein</fullName>
    </submittedName>
</protein>
<proteinExistence type="predicted"/>
<evidence type="ECO:0000313" key="2">
    <source>
        <dbReference type="Proteomes" id="UP000823388"/>
    </source>
</evidence>
<accession>A0A8T0QAR0</accession>
<name>A0A8T0QAR0_PANVG</name>
<comment type="caution">
    <text evidence="1">The sequence shown here is derived from an EMBL/GenBank/DDBJ whole genome shotgun (WGS) entry which is preliminary data.</text>
</comment>
<reference evidence="1" key="1">
    <citation type="submission" date="2020-05" db="EMBL/GenBank/DDBJ databases">
        <title>WGS assembly of Panicum virgatum.</title>
        <authorList>
            <person name="Lovell J.T."/>
            <person name="Jenkins J."/>
            <person name="Shu S."/>
            <person name="Juenger T.E."/>
            <person name="Schmutz J."/>
        </authorList>
    </citation>
    <scope>NUCLEOTIDE SEQUENCE</scope>
    <source>
        <strain evidence="1">AP13</strain>
    </source>
</reference>
<dbReference type="AlphaFoldDB" id="A0A8T0QAR0"/>
<organism evidence="1 2">
    <name type="scientific">Panicum virgatum</name>
    <name type="common">Blackwell switchgrass</name>
    <dbReference type="NCBI Taxonomy" id="38727"/>
    <lineage>
        <taxon>Eukaryota</taxon>
        <taxon>Viridiplantae</taxon>
        <taxon>Streptophyta</taxon>
        <taxon>Embryophyta</taxon>
        <taxon>Tracheophyta</taxon>
        <taxon>Spermatophyta</taxon>
        <taxon>Magnoliopsida</taxon>
        <taxon>Liliopsida</taxon>
        <taxon>Poales</taxon>
        <taxon>Poaceae</taxon>
        <taxon>PACMAD clade</taxon>
        <taxon>Panicoideae</taxon>
        <taxon>Panicodae</taxon>
        <taxon>Paniceae</taxon>
        <taxon>Panicinae</taxon>
        <taxon>Panicum</taxon>
        <taxon>Panicum sect. Hiantes</taxon>
    </lineage>
</organism>
<sequence length="114" mass="13018">MGTRHVDLWAWTANPSDIPKRVWLAFTHRPTNRCSVVVVTREQELLERWQQCLCFEVLLHIGVVEDYTTASHDLHGAVTNPDAFRPVKRSYVWRYDLVDGAPAEAKSTLVASTL</sequence>
<gene>
    <name evidence="1" type="ORF">PVAP13_7NG435475</name>
</gene>